<feature type="domain" description="Thiolase N-terminal" evidence="9">
    <location>
        <begin position="15"/>
        <end position="270"/>
    </location>
</feature>
<evidence type="ECO:0000256" key="5">
    <source>
        <dbReference type="ARBA" id="ARBA00030755"/>
    </source>
</evidence>
<feature type="active site" description="Acyl-thioester intermediate" evidence="7">
    <location>
        <position position="97"/>
    </location>
</feature>
<accession>A0A376CMY7</accession>
<name>A0A376CMY7_9CORY</name>
<dbReference type="SUPFAM" id="SSF53901">
    <property type="entry name" value="Thiolase-like"/>
    <property type="match status" value="2"/>
</dbReference>
<dbReference type="GO" id="GO:0003985">
    <property type="term" value="F:acetyl-CoA C-acetyltransferase activity"/>
    <property type="evidence" value="ECO:0007669"/>
    <property type="project" value="UniProtKB-EC"/>
</dbReference>
<dbReference type="InterPro" id="IPR020610">
    <property type="entry name" value="Thiolase_AS"/>
</dbReference>
<dbReference type="PROSITE" id="PS00737">
    <property type="entry name" value="THIOLASE_2"/>
    <property type="match status" value="1"/>
</dbReference>
<dbReference type="Pfam" id="PF02803">
    <property type="entry name" value="Thiolase_C"/>
    <property type="match status" value="1"/>
</dbReference>
<keyword evidence="12" id="KW-1185">Reference proteome</keyword>
<comment type="similarity">
    <text evidence="1 8">Belongs to the thiolase-like superfamily. Thiolase family.</text>
</comment>
<organism evidence="11 12">
    <name type="scientific">Corynebacterium pilosum</name>
    <dbReference type="NCBI Taxonomy" id="35756"/>
    <lineage>
        <taxon>Bacteria</taxon>
        <taxon>Bacillati</taxon>
        <taxon>Actinomycetota</taxon>
        <taxon>Actinomycetes</taxon>
        <taxon>Mycobacteriales</taxon>
        <taxon>Corynebacteriaceae</taxon>
        <taxon>Corynebacterium</taxon>
    </lineage>
</organism>
<dbReference type="InterPro" id="IPR020617">
    <property type="entry name" value="Thiolase_C"/>
</dbReference>
<dbReference type="CDD" id="cd00751">
    <property type="entry name" value="thiolase"/>
    <property type="match status" value="1"/>
</dbReference>
<evidence type="ECO:0000259" key="10">
    <source>
        <dbReference type="Pfam" id="PF02803"/>
    </source>
</evidence>
<dbReference type="PIRSF" id="PIRSF000429">
    <property type="entry name" value="Ac-CoA_Ac_transf"/>
    <property type="match status" value="1"/>
</dbReference>
<evidence type="ECO:0000259" key="9">
    <source>
        <dbReference type="Pfam" id="PF00108"/>
    </source>
</evidence>
<dbReference type="InterPro" id="IPR020613">
    <property type="entry name" value="Thiolase_CS"/>
</dbReference>
<dbReference type="EMBL" id="UFXQ01000001">
    <property type="protein sequence ID" value="STC69800.1"/>
    <property type="molecule type" value="Genomic_DNA"/>
</dbReference>
<gene>
    <name evidence="11" type="primary">fadA1</name>
    <name evidence="11" type="ORF">NCTC11862_01599</name>
</gene>
<dbReference type="Gene3D" id="3.40.47.10">
    <property type="match status" value="2"/>
</dbReference>
<evidence type="ECO:0000256" key="1">
    <source>
        <dbReference type="ARBA" id="ARBA00010982"/>
    </source>
</evidence>
<keyword evidence="4 8" id="KW-0012">Acyltransferase</keyword>
<sequence>MNSQKDFTTQAPTDVVIVGAARTPIGKLLGGLSTVPATTLGGIAIEAALGEISGDDVDAVVMGQVLQAGVGQNPARQAANAAGIRRSAHTTTVNKVCLSGLTAIIDAARLIRAGEATIVVAGGMENMSQAPHLLTGTRLGWKYGKREVLDHMDYDGLRDADNGDSMGLLSEAHAETYPVSREEQDQISAASHQRAHAAHENGGFAAEIVPVDAPGRKGSTTVDRDEGVRPDTTVEVLAGLRPAFSEDGTITAGNAAQISDGAAAVALTTREHAERNNLEILATLRSVGQVAGPDSSLQAQPANAINQALEREGWSVDDLDVIEINEAFANVSAYSSRLLGVEADKVNEAGGAVAMGHPIGASGARLAVHAAHELARRGQGRAAIGLCGGGGQGEALLLER</sequence>
<keyword evidence="3 8" id="KW-0808">Transferase</keyword>
<evidence type="ECO:0000256" key="2">
    <source>
        <dbReference type="ARBA" id="ARBA00012705"/>
    </source>
</evidence>
<dbReference type="AlphaFoldDB" id="A0A376CMY7"/>
<proteinExistence type="inferred from homology"/>
<dbReference type="EC" id="2.3.1.9" evidence="2"/>
<evidence type="ECO:0000256" key="4">
    <source>
        <dbReference type="ARBA" id="ARBA00023315"/>
    </source>
</evidence>
<evidence type="ECO:0000313" key="12">
    <source>
        <dbReference type="Proteomes" id="UP000254467"/>
    </source>
</evidence>
<dbReference type="STRING" id="35756.GCA_001044155_00709"/>
<dbReference type="InterPro" id="IPR020615">
    <property type="entry name" value="Thiolase_acyl_enz_int_AS"/>
</dbReference>
<reference evidence="11 12" key="1">
    <citation type="submission" date="2018-06" db="EMBL/GenBank/DDBJ databases">
        <authorList>
            <consortium name="Pathogen Informatics"/>
            <person name="Doyle S."/>
        </authorList>
    </citation>
    <scope>NUCLEOTIDE SEQUENCE [LARGE SCALE GENOMIC DNA]</scope>
    <source>
        <strain evidence="11 12">NCTC11862</strain>
    </source>
</reference>
<feature type="active site" description="Proton acceptor" evidence="7">
    <location>
        <position position="387"/>
    </location>
</feature>
<dbReference type="InterPro" id="IPR016039">
    <property type="entry name" value="Thiolase-like"/>
</dbReference>
<evidence type="ECO:0000256" key="8">
    <source>
        <dbReference type="RuleBase" id="RU003557"/>
    </source>
</evidence>
<evidence type="ECO:0000313" key="11">
    <source>
        <dbReference type="EMBL" id="STC69800.1"/>
    </source>
</evidence>
<dbReference type="PANTHER" id="PTHR18919">
    <property type="entry name" value="ACETYL-COA C-ACYLTRANSFERASE"/>
    <property type="match status" value="1"/>
</dbReference>
<dbReference type="InterPro" id="IPR020616">
    <property type="entry name" value="Thiolase_N"/>
</dbReference>
<dbReference type="RefSeq" id="WP_018581901.1">
    <property type="nucleotide sequence ID" value="NZ_LDYD01000004.1"/>
</dbReference>
<dbReference type="PROSITE" id="PS00098">
    <property type="entry name" value="THIOLASE_1"/>
    <property type="match status" value="1"/>
</dbReference>
<dbReference type="Pfam" id="PF00108">
    <property type="entry name" value="Thiolase_N"/>
    <property type="match status" value="1"/>
</dbReference>
<dbReference type="PANTHER" id="PTHR18919:SF107">
    <property type="entry name" value="ACETYL-COA ACETYLTRANSFERASE, CYTOSOLIC"/>
    <property type="match status" value="1"/>
</dbReference>
<dbReference type="OrthoDB" id="4475716at2"/>
<dbReference type="NCBIfam" id="TIGR01930">
    <property type="entry name" value="AcCoA-C-Actrans"/>
    <property type="match status" value="1"/>
</dbReference>
<feature type="domain" description="Thiolase C-terminal" evidence="10">
    <location>
        <begin position="279"/>
        <end position="400"/>
    </location>
</feature>
<protein>
    <recommendedName>
        <fullName evidence="6">Probable acetyl-CoA acetyltransferase</fullName>
        <ecNumber evidence="2">2.3.1.9</ecNumber>
    </recommendedName>
    <alternativeName>
        <fullName evidence="5">Acetoacetyl-CoA thiolase</fullName>
    </alternativeName>
</protein>
<feature type="active site" description="Proton acceptor" evidence="7">
    <location>
        <position position="357"/>
    </location>
</feature>
<dbReference type="InterPro" id="IPR002155">
    <property type="entry name" value="Thiolase"/>
</dbReference>
<dbReference type="Proteomes" id="UP000254467">
    <property type="component" value="Unassembled WGS sequence"/>
</dbReference>
<evidence type="ECO:0000256" key="6">
    <source>
        <dbReference type="ARBA" id="ARBA00040529"/>
    </source>
</evidence>
<evidence type="ECO:0000256" key="7">
    <source>
        <dbReference type="PIRSR" id="PIRSR000429-1"/>
    </source>
</evidence>
<evidence type="ECO:0000256" key="3">
    <source>
        <dbReference type="ARBA" id="ARBA00022679"/>
    </source>
</evidence>
<dbReference type="PROSITE" id="PS00099">
    <property type="entry name" value="THIOLASE_3"/>
    <property type="match status" value="1"/>
</dbReference>